<reference evidence="4 5" key="1">
    <citation type="submission" date="2024-07" db="EMBL/GenBank/DDBJ databases">
        <title>Section-level genome sequencing and comparative genomics of Aspergillus sections Usti and Cavernicolus.</title>
        <authorList>
            <consortium name="Lawrence Berkeley National Laboratory"/>
            <person name="Nybo J.L."/>
            <person name="Vesth T.C."/>
            <person name="Theobald S."/>
            <person name="Frisvad J.C."/>
            <person name="Larsen T.O."/>
            <person name="Kjaerboelling I."/>
            <person name="Rothschild-Mancinelli K."/>
            <person name="Lyhne E.K."/>
            <person name="Kogle M.E."/>
            <person name="Barry K."/>
            <person name="Clum A."/>
            <person name="Na H."/>
            <person name="Ledsgaard L."/>
            <person name="Lin J."/>
            <person name="Lipzen A."/>
            <person name="Kuo A."/>
            <person name="Riley R."/>
            <person name="Mondo S."/>
            <person name="Labutti K."/>
            <person name="Haridas S."/>
            <person name="Pangalinan J."/>
            <person name="Salamov A.A."/>
            <person name="Simmons B.A."/>
            <person name="Magnuson J.K."/>
            <person name="Chen J."/>
            <person name="Drula E."/>
            <person name="Henrissat B."/>
            <person name="Wiebenga A."/>
            <person name="Lubbers R.J."/>
            <person name="Gomes A.C."/>
            <person name="Makela M.R."/>
            <person name="Stajich J."/>
            <person name="Grigoriev I.V."/>
            <person name="Mortensen U.H."/>
            <person name="De Vries R.P."/>
            <person name="Baker S.E."/>
            <person name="Andersen M.R."/>
        </authorList>
    </citation>
    <scope>NUCLEOTIDE SEQUENCE [LARGE SCALE GENOMIC DNA]</scope>
    <source>
        <strain evidence="4 5">CBS 209.92</strain>
    </source>
</reference>
<accession>A0ABR4FYF6</accession>
<dbReference type="PROSITE" id="PS50297">
    <property type="entry name" value="ANK_REP_REGION"/>
    <property type="match status" value="1"/>
</dbReference>
<evidence type="ECO:0000313" key="5">
    <source>
        <dbReference type="Proteomes" id="UP001610563"/>
    </source>
</evidence>
<sequence>MSEMEHLNAQLDGSSSSQLAIHNELGAADALISSINADHLEAVEQALLRGVGINDTIAHEGLTNTPLTLAIYRGHTRTIRKLLELGADPNLLVPAHGSAVVVAVSGGNVDIVQLLLDAGAIVDLQLTDRIYGSALLTAGKRKTQSLHAMN</sequence>
<evidence type="ECO:0000256" key="3">
    <source>
        <dbReference type="PROSITE-ProRule" id="PRU00023"/>
    </source>
</evidence>
<organism evidence="4 5">
    <name type="scientific">Aspergillus keveii</name>
    <dbReference type="NCBI Taxonomy" id="714993"/>
    <lineage>
        <taxon>Eukaryota</taxon>
        <taxon>Fungi</taxon>
        <taxon>Dikarya</taxon>
        <taxon>Ascomycota</taxon>
        <taxon>Pezizomycotina</taxon>
        <taxon>Eurotiomycetes</taxon>
        <taxon>Eurotiomycetidae</taxon>
        <taxon>Eurotiales</taxon>
        <taxon>Aspergillaceae</taxon>
        <taxon>Aspergillus</taxon>
        <taxon>Aspergillus subgen. Nidulantes</taxon>
    </lineage>
</organism>
<dbReference type="Proteomes" id="UP001610563">
    <property type="component" value="Unassembled WGS sequence"/>
</dbReference>
<dbReference type="PROSITE" id="PS50088">
    <property type="entry name" value="ANK_REPEAT"/>
    <property type="match status" value="1"/>
</dbReference>
<dbReference type="Gene3D" id="1.25.40.20">
    <property type="entry name" value="Ankyrin repeat-containing domain"/>
    <property type="match status" value="1"/>
</dbReference>
<name>A0ABR4FYF6_9EURO</name>
<dbReference type="InterPro" id="IPR002110">
    <property type="entry name" value="Ankyrin_rpt"/>
</dbReference>
<comment type="caution">
    <text evidence="4">The sequence shown here is derived from an EMBL/GenBank/DDBJ whole genome shotgun (WGS) entry which is preliminary data.</text>
</comment>
<dbReference type="PANTHER" id="PTHR24173:SF74">
    <property type="entry name" value="ANKYRIN REPEAT DOMAIN-CONTAINING PROTEIN 16"/>
    <property type="match status" value="1"/>
</dbReference>
<evidence type="ECO:0000313" key="4">
    <source>
        <dbReference type="EMBL" id="KAL2788312.1"/>
    </source>
</evidence>
<proteinExistence type="predicted"/>
<dbReference type="EMBL" id="JBFTWV010000081">
    <property type="protein sequence ID" value="KAL2788312.1"/>
    <property type="molecule type" value="Genomic_DNA"/>
</dbReference>
<feature type="repeat" description="ANK" evidence="3">
    <location>
        <begin position="62"/>
        <end position="94"/>
    </location>
</feature>
<keyword evidence="2 3" id="KW-0040">ANK repeat</keyword>
<dbReference type="SUPFAM" id="SSF48403">
    <property type="entry name" value="Ankyrin repeat"/>
    <property type="match status" value="1"/>
</dbReference>
<protein>
    <recommendedName>
        <fullName evidence="6">Ankyrin repeat-containing protein</fullName>
    </recommendedName>
</protein>
<dbReference type="SMART" id="SM00248">
    <property type="entry name" value="ANK"/>
    <property type="match status" value="3"/>
</dbReference>
<dbReference type="Pfam" id="PF12796">
    <property type="entry name" value="Ank_2"/>
    <property type="match status" value="1"/>
</dbReference>
<evidence type="ECO:0000256" key="2">
    <source>
        <dbReference type="ARBA" id="ARBA00023043"/>
    </source>
</evidence>
<keyword evidence="5" id="KW-1185">Reference proteome</keyword>
<keyword evidence="1" id="KW-0677">Repeat</keyword>
<dbReference type="PANTHER" id="PTHR24173">
    <property type="entry name" value="ANKYRIN REPEAT CONTAINING"/>
    <property type="match status" value="1"/>
</dbReference>
<evidence type="ECO:0008006" key="6">
    <source>
        <dbReference type="Google" id="ProtNLM"/>
    </source>
</evidence>
<dbReference type="InterPro" id="IPR036770">
    <property type="entry name" value="Ankyrin_rpt-contain_sf"/>
</dbReference>
<gene>
    <name evidence="4" type="ORF">BJX66DRAFT_340352</name>
</gene>
<evidence type="ECO:0000256" key="1">
    <source>
        <dbReference type="ARBA" id="ARBA00022737"/>
    </source>
</evidence>